<dbReference type="Gene3D" id="3.40.50.1240">
    <property type="entry name" value="Phosphoglycerate mutase-like"/>
    <property type="match status" value="1"/>
</dbReference>
<dbReference type="InterPro" id="IPR013078">
    <property type="entry name" value="His_Pase_superF_clade-1"/>
</dbReference>
<reference evidence="2 3" key="1">
    <citation type="submission" date="2019-06" db="EMBL/GenBank/DDBJ databases">
        <authorList>
            <person name="Broberg M."/>
        </authorList>
    </citation>
    <scope>NUCLEOTIDE SEQUENCE [LARGE SCALE GENOMIC DNA]</scope>
</reference>
<dbReference type="Proteomes" id="UP000766486">
    <property type="component" value="Unassembled WGS sequence"/>
</dbReference>
<feature type="compositionally biased region" description="Low complexity" evidence="1">
    <location>
        <begin position="618"/>
        <end position="629"/>
    </location>
</feature>
<feature type="compositionally biased region" description="Polar residues" evidence="1">
    <location>
        <begin position="424"/>
        <end position="437"/>
    </location>
</feature>
<keyword evidence="3" id="KW-1185">Reference proteome</keyword>
<feature type="compositionally biased region" description="Low complexity" evidence="1">
    <location>
        <begin position="408"/>
        <end position="423"/>
    </location>
</feature>
<feature type="region of interest" description="Disordered" evidence="1">
    <location>
        <begin position="473"/>
        <end position="547"/>
    </location>
</feature>
<proteinExistence type="predicted"/>
<dbReference type="InterPro" id="IPR029033">
    <property type="entry name" value="His_PPase_superfam"/>
</dbReference>
<dbReference type="SMART" id="SM00855">
    <property type="entry name" value="PGAM"/>
    <property type="match status" value="1"/>
</dbReference>
<feature type="compositionally biased region" description="Polar residues" evidence="1">
    <location>
        <begin position="190"/>
        <end position="215"/>
    </location>
</feature>
<feature type="region of interest" description="Disordered" evidence="1">
    <location>
        <begin position="408"/>
        <end position="442"/>
    </location>
</feature>
<name>A0ABY6TXH3_BIOOC</name>
<gene>
    <name evidence="2" type="ORF">CLO192961_LOCUS101549</name>
</gene>
<dbReference type="CDD" id="cd07040">
    <property type="entry name" value="HP"/>
    <property type="match status" value="1"/>
</dbReference>
<feature type="region of interest" description="Disordered" evidence="1">
    <location>
        <begin position="613"/>
        <end position="632"/>
    </location>
</feature>
<evidence type="ECO:0000313" key="3">
    <source>
        <dbReference type="Proteomes" id="UP000766486"/>
    </source>
</evidence>
<dbReference type="EMBL" id="CABFNS010000699">
    <property type="protein sequence ID" value="VUC23166.1"/>
    <property type="molecule type" value="Genomic_DNA"/>
</dbReference>
<protein>
    <recommendedName>
        <fullName evidence="4">Phosphoglycerate mutase</fullName>
    </recommendedName>
</protein>
<sequence length="656" mass="70335">MAGLPSHIFVVRHGNRLDAADKKWHLSSPTPYDPPLTYNGFQQARSVGNQIASILEQAKQDAESSSANPTGRRKRFRVVIHSSPFLRCVQTSVGISSGLAQAAPGSTLSPPELILPRGPPPGKTDTPFRSSILRLDAFLGEWLSPEYFENITPPPGSSLMIGSAKADLLKREDYSIYTESPINDPPPQPRKSSLWSASPIQNSGSDELPGNSSPSRPVDDKNAYKPLRPAYAVSNAGPIPHGFVAHARDECVSVDYQWDSSRPPLDFGDGGILPEEWTTMHRRFRGGLKRMINWYATAEDPAELVSVPVNSKTSPGNGDSHASDEDIETVVIIVSHGAGCNALIGAITHQPVLMDVGIASITMAARKPDLDYPKLLQETQAQDHKGKPLVHIDYMYDIRISASTEHLLSSSSGSPRVGSMSSGWNNNGRGRTSTLGSTPGPALGSINFNDSFSGGLGAGHRSSSASATFGVLKRRDSGSQRPGPRGASLASTGLFSGPGASSGASGRQSPGGGLWRPAPAPSSLRLMDDGTNDANQDDDDDGFPNFDQVRLNSKLASSPPQGDPRDAYEAIEEDDDESLKQATSTGPILAAPIKLQTNWALDLEQENKHKPIEMTKSPLGDGLGDLWGLPQPPEEAERLRDLSFTKRRWTVNEKAV</sequence>
<feature type="region of interest" description="Disordered" evidence="1">
    <location>
        <begin position="178"/>
        <end position="223"/>
    </location>
</feature>
<evidence type="ECO:0000256" key="1">
    <source>
        <dbReference type="SAM" id="MobiDB-lite"/>
    </source>
</evidence>
<dbReference type="InterPro" id="IPR051710">
    <property type="entry name" value="Phosphatase_SH3-domain"/>
</dbReference>
<dbReference type="PANTHER" id="PTHR16469">
    <property type="entry name" value="UBIQUITIN-ASSOCIATED AND SH3 DOMAIN-CONTAINING BA-RELATED"/>
    <property type="match status" value="1"/>
</dbReference>
<comment type="caution">
    <text evidence="2">The sequence shown here is derived from an EMBL/GenBank/DDBJ whole genome shotgun (WGS) entry which is preliminary data.</text>
</comment>
<evidence type="ECO:0008006" key="4">
    <source>
        <dbReference type="Google" id="ProtNLM"/>
    </source>
</evidence>
<evidence type="ECO:0000313" key="2">
    <source>
        <dbReference type="EMBL" id="VUC23166.1"/>
    </source>
</evidence>
<feature type="compositionally biased region" description="Low complexity" evidence="1">
    <location>
        <begin position="497"/>
        <end position="508"/>
    </location>
</feature>
<accession>A0ABY6TXH3</accession>
<dbReference type="SUPFAM" id="SSF53254">
    <property type="entry name" value="Phosphoglycerate mutase-like"/>
    <property type="match status" value="1"/>
</dbReference>
<organism evidence="2 3">
    <name type="scientific">Bionectria ochroleuca</name>
    <name type="common">Gliocladium roseum</name>
    <dbReference type="NCBI Taxonomy" id="29856"/>
    <lineage>
        <taxon>Eukaryota</taxon>
        <taxon>Fungi</taxon>
        <taxon>Dikarya</taxon>
        <taxon>Ascomycota</taxon>
        <taxon>Pezizomycotina</taxon>
        <taxon>Sordariomycetes</taxon>
        <taxon>Hypocreomycetidae</taxon>
        <taxon>Hypocreales</taxon>
        <taxon>Bionectriaceae</taxon>
        <taxon>Clonostachys</taxon>
    </lineage>
</organism>
<dbReference type="PANTHER" id="PTHR16469:SF27">
    <property type="entry name" value="UBIQUITIN-ASSOCIATED AND SH3 DOMAIN-CONTAINING BA-RELATED"/>
    <property type="match status" value="1"/>
</dbReference>